<dbReference type="AlphaFoldDB" id="A0A7I8WBA6"/>
<evidence type="ECO:0000313" key="1">
    <source>
        <dbReference type="EMBL" id="CAD5125427.1"/>
    </source>
</evidence>
<protein>
    <submittedName>
        <fullName evidence="1">Uncharacterized protein</fullName>
    </submittedName>
</protein>
<dbReference type="Proteomes" id="UP000549394">
    <property type="component" value="Unassembled WGS sequence"/>
</dbReference>
<accession>A0A7I8WBA6</accession>
<dbReference type="EMBL" id="CAJFCJ010000026">
    <property type="protein sequence ID" value="CAD5125427.1"/>
    <property type="molecule type" value="Genomic_DNA"/>
</dbReference>
<gene>
    <name evidence="1" type="ORF">DGYR_LOCUS12802</name>
</gene>
<keyword evidence="2" id="KW-1185">Reference proteome</keyword>
<comment type="caution">
    <text evidence="1">The sequence shown here is derived from an EMBL/GenBank/DDBJ whole genome shotgun (WGS) entry which is preliminary data.</text>
</comment>
<sequence>MIYFCNEYGLDVGEYCLGIAIDTAVELMPENEEDSCYYPHLYTQFEILERTILDDFDNWISACDSAAAFEASQELMAEDMAENTFFNWTRFLQFAIACCHTQEE</sequence>
<proteinExistence type="predicted"/>
<evidence type="ECO:0000313" key="2">
    <source>
        <dbReference type="Proteomes" id="UP000549394"/>
    </source>
</evidence>
<reference evidence="1 2" key="1">
    <citation type="submission" date="2020-08" db="EMBL/GenBank/DDBJ databases">
        <authorList>
            <person name="Hejnol A."/>
        </authorList>
    </citation>
    <scope>NUCLEOTIDE SEQUENCE [LARGE SCALE GENOMIC DNA]</scope>
</reference>
<organism evidence="1 2">
    <name type="scientific">Dimorphilus gyrociliatus</name>
    <dbReference type="NCBI Taxonomy" id="2664684"/>
    <lineage>
        <taxon>Eukaryota</taxon>
        <taxon>Metazoa</taxon>
        <taxon>Spiralia</taxon>
        <taxon>Lophotrochozoa</taxon>
        <taxon>Annelida</taxon>
        <taxon>Polychaeta</taxon>
        <taxon>Polychaeta incertae sedis</taxon>
        <taxon>Dinophilidae</taxon>
        <taxon>Dimorphilus</taxon>
    </lineage>
</organism>
<name>A0A7I8WBA6_9ANNE</name>